<evidence type="ECO:0008006" key="13">
    <source>
        <dbReference type="Google" id="ProtNLM"/>
    </source>
</evidence>
<feature type="transmembrane region" description="Helical" evidence="10">
    <location>
        <begin position="205"/>
        <end position="227"/>
    </location>
</feature>
<evidence type="ECO:0000256" key="7">
    <source>
        <dbReference type="ARBA" id="ARBA00023136"/>
    </source>
</evidence>
<evidence type="ECO:0000256" key="4">
    <source>
        <dbReference type="ARBA" id="ARBA00022692"/>
    </source>
</evidence>
<reference evidence="11" key="1">
    <citation type="submission" date="2022-01" db="EMBL/GenBank/DDBJ databases">
        <authorList>
            <person name="King R."/>
        </authorList>
    </citation>
    <scope>NUCLEOTIDE SEQUENCE</scope>
</reference>
<keyword evidence="12" id="KW-1185">Reference proteome</keyword>
<keyword evidence="8" id="KW-0675">Receptor</keyword>
<dbReference type="AlphaFoldDB" id="A0A9P0HSL0"/>
<dbReference type="GO" id="GO:0005886">
    <property type="term" value="C:plasma membrane"/>
    <property type="evidence" value="ECO:0007669"/>
    <property type="project" value="UniProtKB-SubCell"/>
</dbReference>
<keyword evidence="6 10" id="KW-1133">Transmembrane helix</keyword>
<evidence type="ECO:0000256" key="10">
    <source>
        <dbReference type="SAM" id="Phobius"/>
    </source>
</evidence>
<keyword evidence="9" id="KW-0807">Transducer</keyword>
<dbReference type="EMBL" id="OV725083">
    <property type="protein sequence ID" value="CAH1406972.1"/>
    <property type="molecule type" value="Genomic_DNA"/>
</dbReference>
<evidence type="ECO:0000256" key="5">
    <source>
        <dbReference type="ARBA" id="ARBA00022725"/>
    </source>
</evidence>
<feature type="transmembrane region" description="Helical" evidence="10">
    <location>
        <begin position="175"/>
        <end position="199"/>
    </location>
</feature>
<evidence type="ECO:0000313" key="12">
    <source>
        <dbReference type="Proteomes" id="UP001152798"/>
    </source>
</evidence>
<sequence length="306" mass="34161">MLSSCLVKSSLFLKMQASVKSGVYDYEGNISEEQILARAAANRDIQLSTSVFAMSCVAALVSSYFKAPLFMQQYSLPYPIWLPYKITSYWRYFPSMIFVWFIAESMVTCACSNWVAYVTMAGHLIGQFKILVIAIKEIDGLAKGEDAEIKVKARIKCCVQHHLILIKFFFDIQSYFNTSLLVAAFSTGLILCTLGYLVISPETTMAMAGSLLFVLIPELCVAGYYCVLGQKIADVTEEIGITIYSLEWYTMSLPVQRDLLMMLVGSKKTRQLTGFGLHEFSIKGLSEILQASFTYFNMLVALSGGK</sequence>
<dbReference type="GO" id="GO:0007165">
    <property type="term" value="P:signal transduction"/>
    <property type="evidence" value="ECO:0007669"/>
    <property type="project" value="UniProtKB-KW"/>
</dbReference>
<dbReference type="PANTHER" id="PTHR21137:SF35">
    <property type="entry name" value="ODORANT RECEPTOR 19A-RELATED"/>
    <property type="match status" value="1"/>
</dbReference>
<name>A0A9P0HSL0_NEZVI</name>
<evidence type="ECO:0000256" key="6">
    <source>
        <dbReference type="ARBA" id="ARBA00022989"/>
    </source>
</evidence>
<dbReference type="PANTHER" id="PTHR21137">
    <property type="entry name" value="ODORANT RECEPTOR"/>
    <property type="match status" value="1"/>
</dbReference>
<keyword evidence="7 10" id="KW-0472">Membrane</keyword>
<gene>
    <name evidence="11" type="ORF">NEZAVI_LOCUS14802</name>
</gene>
<accession>A0A9P0HSL0</accession>
<keyword evidence="2" id="KW-1003">Cell membrane</keyword>
<evidence type="ECO:0000256" key="3">
    <source>
        <dbReference type="ARBA" id="ARBA00022606"/>
    </source>
</evidence>
<evidence type="ECO:0000256" key="1">
    <source>
        <dbReference type="ARBA" id="ARBA00004651"/>
    </source>
</evidence>
<evidence type="ECO:0000256" key="2">
    <source>
        <dbReference type="ARBA" id="ARBA00022475"/>
    </source>
</evidence>
<dbReference type="GO" id="GO:0005549">
    <property type="term" value="F:odorant binding"/>
    <property type="evidence" value="ECO:0007669"/>
    <property type="project" value="InterPro"/>
</dbReference>
<evidence type="ECO:0000256" key="8">
    <source>
        <dbReference type="ARBA" id="ARBA00023170"/>
    </source>
</evidence>
<keyword evidence="5" id="KW-0552">Olfaction</keyword>
<protein>
    <recommendedName>
        <fullName evidence="13">Odorant receptor</fullName>
    </recommendedName>
</protein>
<comment type="subcellular location">
    <subcellularLocation>
        <location evidence="1">Cell membrane</location>
        <topology evidence="1">Multi-pass membrane protein</topology>
    </subcellularLocation>
</comment>
<proteinExistence type="predicted"/>
<organism evidence="11 12">
    <name type="scientific">Nezara viridula</name>
    <name type="common">Southern green stink bug</name>
    <name type="synonym">Cimex viridulus</name>
    <dbReference type="NCBI Taxonomy" id="85310"/>
    <lineage>
        <taxon>Eukaryota</taxon>
        <taxon>Metazoa</taxon>
        <taxon>Ecdysozoa</taxon>
        <taxon>Arthropoda</taxon>
        <taxon>Hexapoda</taxon>
        <taxon>Insecta</taxon>
        <taxon>Pterygota</taxon>
        <taxon>Neoptera</taxon>
        <taxon>Paraneoptera</taxon>
        <taxon>Hemiptera</taxon>
        <taxon>Heteroptera</taxon>
        <taxon>Panheteroptera</taxon>
        <taxon>Pentatomomorpha</taxon>
        <taxon>Pentatomoidea</taxon>
        <taxon>Pentatomidae</taxon>
        <taxon>Pentatominae</taxon>
        <taxon>Nezara</taxon>
    </lineage>
</organism>
<dbReference type="InterPro" id="IPR004117">
    <property type="entry name" value="7tm6_olfct_rcpt"/>
</dbReference>
<dbReference type="OrthoDB" id="7542426at2759"/>
<evidence type="ECO:0000256" key="9">
    <source>
        <dbReference type="ARBA" id="ARBA00023224"/>
    </source>
</evidence>
<keyword evidence="3" id="KW-0716">Sensory transduction</keyword>
<feature type="transmembrane region" description="Helical" evidence="10">
    <location>
        <begin position="45"/>
        <end position="65"/>
    </location>
</feature>
<evidence type="ECO:0000313" key="11">
    <source>
        <dbReference type="EMBL" id="CAH1406972.1"/>
    </source>
</evidence>
<dbReference type="Pfam" id="PF02949">
    <property type="entry name" value="7tm_6"/>
    <property type="match status" value="1"/>
</dbReference>
<dbReference type="GO" id="GO:0004984">
    <property type="term" value="F:olfactory receptor activity"/>
    <property type="evidence" value="ECO:0007669"/>
    <property type="project" value="InterPro"/>
</dbReference>
<keyword evidence="4 10" id="KW-0812">Transmembrane</keyword>
<dbReference type="Proteomes" id="UP001152798">
    <property type="component" value="Chromosome 7"/>
</dbReference>